<accession>A0A375EFG0</accession>
<evidence type="ECO:0000313" key="2">
    <source>
        <dbReference type="EMBL" id="SPD49020.1"/>
    </source>
</evidence>
<reference evidence="1" key="1">
    <citation type="submission" date="2018-01" db="EMBL/GenBank/DDBJ databases">
        <authorList>
            <person name="Clerissi C."/>
        </authorList>
    </citation>
    <scope>NUCLEOTIDE SEQUENCE</scope>
    <source>
        <strain evidence="1">Cupriavidus taiwanensis STM 8556</strain>
    </source>
</reference>
<proteinExistence type="predicted"/>
<protein>
    <submittedName>
        <fullName evidence="1">Uncharacterized protein</fullName>
    </submittedName>
</protein>
<evidence type="ECO:0000313" key="1">
    <source>
        <dbReference type="EMBL" id="SOZ75386.1"/>
    </source>
</evidence>
<dbReference type="EMBL" id="LT984809">
    <property type="protein sequence ID" value="SPD49020.1"/>
    <property type="molecule type" value="Genomic_DNA"/>
</dbReference>
<organism evidence="1 3">
    <name type="scientific">Cupriavidus taiwanensis</name>
    <dbReference type="NCBI Taxonomy" id="164546"/>
    <lineage>
        <taxon>Bacteria</taxon>
        <taxon>Pseudomonadati</taxon>
        <taxon>Pseudomonadota</taxon>
        <taxon>Betaproteobacteria</taxon>
        <taxon>Burkholderiales</taxon>
        <taxon>Burkholderiaceae</taxon>
        <taxon>Cupriavidus</taxon>
    </lineage>
</organism>
<gene>
    <name evidence="2" type="ORF">CBM2612_P0365</name>
    <name evidence="1" type="ORF">CBM2613_U40002</name>
</gene>
<dbReference type="Proteomes" id="UP000256952">
    <property type="component" value="Unassembled WGS sequence"/>
</dbReference>
<dbReference type="AlphaFoldDB" id="A0A375EFG0"/>
<name>A0A375EFG0_9BURK</name>
<dbReference type="EMBL" id="OFTH01000055">
    <property type="protein sequence ID" value="SOZ75386.1"/>
    <property type="molecule type" value="Genomic_DNA"/>
</dbReference>
<sequence>MRSWSANLEVPVAAESRSIRVIAPPDVMVGFLAGLCHSAYVGKSLPAPEVDEGDQLIAIDCSARRTSVWTPQLSISG</sequence>
<dbReference type="RefSeq" id="WP_116332814.1">
    <property type="nucleotide sequence ID" value="NZ_LT984809.1"/>
</dbReference>
<reference evidence="2 3" key="2">
    <citation type="submission" date="2018-01" db="EMBL/GenBank/DDBJ databases">
        <authorList>
            <person name="Gaut B.S."/>
            <person name="Morton B.R."/>
            <person name="Clegg M.T."/>
            <person name="Duvall M.R."/>
        </authorList>
    </citation>
    <scope>NUCLEOTIDE SEQUENCE [LARGE SCALE GENOMIC DNA]</scope>
    <source>
        <strain evidence="2">Cupriavidus taiwanensis STM 8555</strain>
        <plasmid evidence="2">I</plasmid>
    </source>
</reference>
<keyword evidence="2" id="KW-0614">Plasmid</keyword>
<geneLocation type="plasmid" evidence="2">
    <name>I</name>
</geneLocation>
<evidence type="ECO:0000313" key="3">
    <source>
        <dbReference type="Proteomes" id="UP000256952"/>
    </source>
</evidence>